<keyword evidence="4" id="KW-1185">Reference proteome</keyword>
<feature type="repeat" description="ANK" evidence="1">
    <location>
        <begin position="721"/>
        <end position="743"/>
    </location>
</feature>
<organism evidence="3 4">
    <name type="scientific">Fusarium venenatum</name>
    <dbReference type="NCBI Taxonomy" id="56646"/>
    <lineage>
        <taxon>Eukaryota</taxon>
        <taxon>Fungi</taxon>
        <taxon>Dikarya</taxon>
        <taxon>Ascomycota</taxon>
        <taxon>Pezizomycotina</taxon>
        <taxon>Sordariomycetes</taxon>
        <taxon>Hypocreomycetidae</taxon>
        <taxon>Hypocreales</taxon>
        <taxon>Nectriaceae</taxon>
        <taxon>Fusarium</taxon>
    </lineage>
</organism>
<dbReference type="Gene3D" id="1.25.40.20">
    <property type="entry name" value="Ankyrin repeat-containing domain"/>
    <property type="match status" value="2"/>
</dbReference>
<feature type="domain" description="Heterokaryon incompatibility" evidence="2">
    <location>
        <begin position="47"/>
        <end position="176"/>
    </location>
</feature>
<name>A0A2L2TC61_9HYPO</name>
<dbReference type="InterPro" id="IPR010730">
    <property type="entry name" value="HET"/>
</dbReference>
<evidence type="ECO:0000256" key="1">
    <source>
        <dbReference type="PROSITE-ProRule" id="PRU00023"/>
    </source>
</evidence>
<reference evidence="4" key="1">
    <citation type="submission" date="2014-10" db="EMBL/GenBank/DDBJ databases">
        <authorList>
            <person name="King R."/>
        </authorList>
    </citation>
    <scope>NUCLEOTIDE SEQUENCE [LARGE SCALE GENOMIC DNA]</scope>
    <source>
        <strain evidence="4">A3/5</strain>
    </source>
</reference>
<proteinExistence type="predicted"/>
<feature type="repeat" description="ANK" evidence="1">
    <location>
        <begin position="573"/>
        <end position="598"/>
    </location>
</feature>
<dbReference type="Proteomes" id="UP000245910">
    <property type="component" value="Chromosome I"/>
</dbReference>
<feature type="repeat" description="ANK" evidence="1">
    <location>
        <begin position="607"/>
        <end position="629"/>
    </location>
</feature>
<dbReference type="SMART" id="SM00248">
    <property type="entry name" value="ANK"/>
    <property type="match status" value="9"/>
</dbReference>
<dbReference type="PANTHER" id="PTHR40641:SF2">
    <property type="entry name" value="INVOLUCRIN REPEAT PROTEIN"/>
    <property type="match status" value="1"/>
</dbReference>
<dbReference type="PROSITE" id="PS50088">
    <property type="entry name" value="ANK_REPEAT"/>
    <property type="match status" value="5"/>
</dbReference>
<dbReference type="InterPro" id="IPR036770">
    <property type="entry name" value="Ankyrin_rpt-contain_sf"/>
</dbReference>
<dbReference type="PROSITE" id="PS50297">
    <property type="entry name" value="ANK_REP_REGION"/>
    <property type="match status" value="5"/>
</dbReference>
<evidence type="ECO:0000313" key="3">
    <source>
        <dbReference type="EMBL" id="CEI67668.1"/>
    </source>
</evidence>
<dbReference type="Pfam" id="PF00023">
    <property type="entry name" value="Ank"/>
    <property type="match status" value="1"/>
</dbReference>
<dbReference type="Pfam" id="PF06985">
    <property type="entry name" value="HET"/>
    <property type="match status" value="1"/>
</dbReference>
<dbReference type="STRING" id="56646.A0A2L2TC61"/>
<protein>
    <recommendedName>
        <fullName evidence="2">Heterokaryon incompatibility domain-containing protein</fullName>
    </recommendedName>
</protein>
<dbReference type="InterPro" id="IPR002110">
    <property type="entry name" value="Ankyrin_rpt"/>
</dbReference>
<dbReference type="Pfam" id="PF12796">
    <property type="entry name" value="Ank_2"/>
    <property type="match status" value="3"/>
</dbReference>
<dbReference type="EMBL" id="LN649229">
    <property type="protein sequence ID" value="CEI67668.1"/>
    <property type="molecule type" value="Genomic_DNA"/>
</dbReference>
<keyword evidence="1" id="KW-0040">ANK repeat</keyword>
<accession>A0A2L2TC61</accession>
<dbReference type="PANTHER" id="PTHR40641">
    <property type="entry name" value="INVOLUCRIN REPEAT PROTEIN (AFU_ORTHOLOGUE AFUA_2G08060)"/>
    <property type="match status" value="1"/>
</dbReference>
<feature type="repeat" description="ANK" evidence="1">
    <location>
        <begin position="789"/>
        <end position="811"/>
    </location>
</feature>
<dbReference type="SUPFAM" id="SSF48403">
    <property type="entry name" value="Ankyrin repeat"/>
    <property type="match status" value="1"/>
</dbReference>
<evidence type="ECO:0000259" key="2">
    <source>
        <dbReference type="Pfam" id="PF06985"/>
    </source>
</evidence>
<sequence>MGPYQYSRLAEGSIRLLRLIPHPDRQSHIHCQLFDFPLSDSESTCPYEALSYVWGSGDKPVSITANHGELRIGANLHAALGCLRHNTLERIIWIDALCINQDDATEKGQQVQSMAKIYAKANCVIVWLGEAADKSDGALLEICGAAVKSPTNKKDPAKIISLLQRPWFQRIWVLQEVAAARHIVIKCGSTEIDGYAFCSGLSTLKLSYENSESLQPLIVSVSYLIRGAILRPRYTGSLDGRFSLDIRPLSELVEMYHTRKATERRDKVYALLGMSSDDPSGAGLSVDYTIPWSRLFEILIRYTLAQSVSVTTWNDREIAVIRGKGLVLGDVSSIKGDHAWEDDRRLEITWKNICSDLFRNSTWSVGDVICLFQGATRPTIIRLCGSCWNVIMISIPPGPIKHKNITLVNDLRQDAEWFEQLESVMAQPRDLLLVWDWGAHSIESLGNQETTYEKLISEQFGPDSLLEELHNVTIVSNMGLVLQDLERHVALEDCIRSAVASFQETLRIADRYAIISNVVGKDLGIKTGVETVTDTLVQFQGGWQPLRWASEDGHDLVIRLMLMKADPNIVDAEGRNPLSWASEKGYETLVRLLLGTGAVDPDARDMGGWTPLLWAASKGHETIVKLLLDTQKVDPDAKERKEDTKGTRRTPLLLASEGGYEAVVRRLLDTYKVDLNAHDESGGTPLMWAVKNGHTHVVKLLLQTGKLDPNASEAGEVENEGGRTPLMWAASNCNEEIVKLLLQTKNVSSDVRDKSSRTAISLAAESGDVAIVKMLLGIGEAQPDVPDKEGRTPLRFAAEGGFEEVVQLLLDTNEVNLNSKDKRGRTPLFSAAKNGHEHVVSILAQRNELTFQELQRQVPIPSNHENYLNIQDEDYFDSRCHQLFSNVQQWVTRFSRAGDMRTSRLKDDINEEAVNNLEAVLASQLDDDDDYPATGLPAQLTVGINDEKTVDRLDSVMLDGTDVDVYLSDRLRRRDVFTSMIMNMIWEFIFTRYLFGVDREMRQKLKNLEKLLTEAGPPQAVRKWRAITLTLLSRRDSIKRQRDLDAAAVTHALLQTVYKVLLPPDNIQDHLESQLHKVVLDAAELSIEMRTQKAEYMMLPPLRPEYDADGDLTATICFNADMMNECGFKTERSNEELETHGSIVRMVLFPLVVKKAGDDGVGDEEIVIYPAQVLVTPQNTDEEKVMVSRNNIGKEKALEAPELPTEDELLEASEISAKDKVLEIGAIAAVVLEAPKLPTEDQVLEPPEIPEEEVYQPGREELDTSWSGKRRLGWVRKILTKVKM</sequence>
<feature type="repeat" description="ANK" evidence="1">
    <location>
        <begin position="681"/>
        <end position="705"/>
    </location>
</feature>
<dbReference type="InterPro" id="IPR053268">
    <property type="entry name" value="Woronin_anchor"/>
</dbReference>
<evidence type="ECO:0000313" key="4">
    <source>
        <dbReference type="Proteomes" id="UP000245910"/>
    </source>
</evidence>